<accession>A0A2U3Q6D5</accession>
<evidence type="ECO:0000313" key="1">
    <source>
        <dbReference type="EMBL" id="SPP96991.1"/>
    </source>
</evidence>
<sequence length="57" mass="6191">MTDVLFRIDRARYELALKPTQPEQRIGPTEGWFSSRSASAICSSPAGVIPFHPSGSA</sequence>
<protein>
    <submittedName>
        <fullName evidence="1">Uncharacterized protein</fullName>
    </submittedName>
</protein>
<proteinExistence type="predicted"/>
<name>A0A2U3Q6D5_9BRAD</name>
<dbReference type="AlphaFoldDB" id="A0A2U3Q6D5"/>
<dbReference type="EMBL" id="LS398110">
    <property type="protein sequence ID" value="SPP96991.1"/>
    <property type="molecule type" value="Genomic_DNA"/>
</dbReference>
<organism evidence="1 2">
    <name type="scientific">Bradyrhizobium vignae</name>
    <dbReference type="NCBI Taxonomy" id="1549949"/>
    <lineage>
        <taxon>Bacteria</taxon>
        <taxon>Pseudomonadati</taxon>
        <taxon>Pseudomonadota</taxon>
        <taxon>Alphaproteobacteria</taxon>
        <taxon>Hyphomicrobiales</taxon>
        <taxon>Nitrobacteraceae</taxon>
        <taxon>Bradyrhizobium</taxon>
    </lineage>
</organism>
<evidence type="ECO:0000313" key="2">
    <source>
        <dbReference type="Proteomes" id="UP000246085"/>
    </source>
</evidence>
<dbReference type="KEGG" id="bvz:BRAD3257_6071"/>
<reference evidence="1 2" key="1">
    <citation type="submission" date="2018-03" db="EMBL/GenBank/DDBJ databases">
        <authorList>
            <person name="Gully D."/>
        </authorList>
    </citation>
    <scope>NUCLEOTIDE SEQUENCE [LARGE SCALE GENOMIC DNA]</scope>
    <source>
        <strain evidence="1">ORS3257</strain>
    </source>
</reference>
<gene>
    <name evidence="1" type="ORF">BRAD3257_6071</name>
</gene>
<dbReference type="Proteomes" id="UP000246085">
    <property type="component" value="Chromosome BRAD3257"/>
</dbReference>